<comment type="caution">
    <text evidence="2">The sequence shown here is derived from an EMBL/GenBank/DDBJ whole genome shotgun (WGS) entry which is preliminary data.</text>
</comment>
<keyword evidence="1" id="KW-0472">Membrane</keyword>
<dbReference type="Pfam" id="PF20563">
    <property type="entry name" value="DUF6773"/>
    <property type="match status" value="1"/>
</dbReference>
<name>A0A7C7DAM7_9FIRM</name>
<feature type="transmembrane region" description="Helical" evidence="1">
    <location>
        <begin position="80"/>
        <end position="100"/>
    </location>
</feature>
<feature type="transmembrane region" description="Helical" evidence="1">
    <location>
        <begin position="47"/>
        <end position="68"/>
    </location>
</feature>
<feature type="transmembrane region" description="Helical" evidence="1">
    <location>
        <begin position="17"/>
        <end position="35"/>
    </location>
</feature>
<dbReference type="InterPro" id="IPR046664">
    <property type="entry name" value="DUF6773"/>
</dbReference>
<accession>A0A7C7DAM7</accession>
<organism evidence="2 3">
    <name type="scientific">Desulfitobacterium dehalogenans</name>
    <dbReference type="NCBI Taxonomy" id="36854"/>
    <lineage>
        <taxon>Bacteria</taxon>
        <taxon>Bacillati</taxon>
        <taxon>Bacillota</taxon>
        <taxon>Clostridia</taxon>
        <taxon>Eubacteriales</taxon>
        <taxon>Desulfitobacteriaceae</taxon>
        <taxon>Desulfitobacterium</taxon>
    </lineage>
</organism>
<evidence type="ECO:0000256" key="1">
    <source>
        <dbReference type="SAM" id="Phobius"/>
    </source>
</evidence>
<keyword evidence="1" id="KW-1133">Transmembrane helix</keyword>
<sequence>MKDERIEQAQYKVRSEIAVIILIGVALSFIVKTFIYHMGLKECMTEYLILIFFPLYQFIRLHTLKVGIYSQRGSKESRNNLVMVLAMLLVTFALSIYGLFQRSPVGDWQGPLTFLALFMVLFLAVYFITNRYNQHKAHKYEMEFDDDR</sequence>
<protein>
    <submittedName>
        <fullName evidence="2">Uncharacterized protein</fullName>
    </submittedName>
</protein>
<dbReference type="AlphaFoldDB" id="A0A7C7DAM7"/>
<reference evidence="2 3" key="1">
    <citation type="journal article" date="2020" name="Biotechnol. Biofuels">
        <title>New insights from the biogas microbiome by comprehensive genome-resolved metagenomics of nearly 1600 species originating from multiple anaerobic digesters.</title>
        <authorList>
            <person name="Campanaro S."/>
            <person name="Treu L."/>
            <person name="Rodriguez-R L.M."/>
            <person name="Kovalovszki A."/>
            <person name="Ziels R.M."/>
            <person name="Maus I."/>
            <person name="Zhu X."/>
            <person name="Kougias P.G."/>
            <person name="Basile A."/>
            <person name="Luo G."/>
            <person name="Schluter A."/>
            <person name="Konstantinidis K.T."/>
            <person name="Angelidaki I."/>
        </authorList>
    </citation>
    <scope>NUCLEOTIDE SEQUENCE [LARGE SCALE GENOMIC DNA]</scope>
    <source>
        <strain evidence="2">AS05jafATM_4</strain>
    </source>
</reference>
<evidence type="ECO:0000313" key="2">
    <source>
        <dbReference type="EMBL" id="HHY27518.1"/>
    </source>
</evidence>
<keyword evidence="1" id="KW-0812">Transmembrane</keyword>
<feature type="transmembrane region" description="Helical" evidence="1">
    <location>
        <begin position="112"/>
        <end position="129"/>
    </location>
</feature>
<dbReference type="EMBL" id="DUTF01000268">
    <property type="protein sequence ID" value="HHY27518.1"/>
    <property type="molecule type" value="Genomic_DNA"/>
</dbReference>
<evidence type="ECO:0000313" key="3">
    <source>
        <dbReference type="Proteomes" id="UP000553059"/>
    </source>
</evidence>
<proteinExistence type="predicted"/>
<dbReference type="Proteomes" id="UP000553059">
    <property type="component" value="Unassembled WGS sequence"/>
</dbReference>
<gene>
    <name evidence="2" type="ORF">GX523_12420</name>
</gene>